<dbReference type="Pfam" id="PF12804">
    <property type="entry name" value="NTP_transf_3"/>
    <property type="match status" value="1"/>
</dbReference>
<evidence type="ECO:0000256" key="3">
    <source>
        <dbReference type="ARBA" id="ARBA00022842"/>
    </source>
</evidence>
<dbReference type="InterPro" id="IPR029044">
    <property type="entry name" value="Nucleotide-diphossugar_trans"/>
</dbReference>
<dbReference type="GO" id="GO:0016779">
    <property type="term" value="F:nucleotidyltransferase activity"/>
    <property type="evidence" value="ECO:0007669"/>
    <property type="project" value="UniProtKB-KW"/>
</dbReference>
<dbReference type="RefSeq" id="WP_119873412.1">
    <property type="nucleotide sequence ID" value="NZ_QZDH01000015.1"/>
</dbReference>
<evidence type="ECO:0000259" key="4">
    <source>
        <dbReference type="Pfam" id="PF12804"/>
    </source>
</evidence>
<evidence type="ECO:0000256" key="1">
    <source>
        <dbReference type="ARBA" id="ARBA00022679"/>
    </source>
</evidence>
<organism evidence="5 6">
    <name type="scientific">Pectobacterium carotovorum</name>
    <name type="common">Erwinia carotovora</name>
    <dbReference type="NCBI Taxonomy" id="554"/>
    <lineage>
        <taxon>Bacteria</taxon>
        <taxon>Pseudomonadati</taxon>
        <taxon>Pseudomonadota</taxon>
        <taxon>Gammaproteobacteria</taxon>
        <taxon>Enterobacterales</taxon>
        <taxon>Pectobacteriaceae</taxon>
        <taxon>Pectobacterium</taxon>
    </lineage>
</organism>
<dbReference type="Proteomes" id="UP000283655">
    <property type="component" value="Unassembled WGS sequence"/>
</dbReference>
<dbReference type="PANTHER" id="PTHR43584:SF8">
    <property type="entry name" value="N-ACETYLMURAMATE ALPHA-1-PHOSPHATE URIDYLYLTRANSFERASE"/>
    <property type="match status" value="1"/>
</dbReference>
<evidence type="ECO:0000313" key="6">
    <source>
        <dbReference type="Proteomes" id="UP000283655"/>
    </source>
</evidence>
<dbReference type="EMBL" id="QZDH01000015">
    <property type="protein sequence ID" value="RJL52394.1"/>
    <property type="molecule type" value="Genomic_DNA"/>
</dbReference>
<dbReference type="AlphaFoldDB" id="A0A419AXL6"/>
<dbReference type="SUPFAM" id="SSF53448">
    <property type="entry name" value="Nucleotide-diphospho-sugar transferases"/>
    <property type="match status" value="1"/>
</dbReference>
<keyword evidence="1 5" id="KW-0808">Transferase</keyword>
<evidence type="ECO:0000256" key="2">
    <source>
        <dbReference type="ARBA" id="ARBA00022695"/>
    </source>
</evidence>
<dbReference type="InterPro" id="IPR050065">
    <property type="entry name" value="GlmU-like"/>
</dbReference>
<sequence>MRGLILAAGRGSRLGKLTDSAPKCTMKVHGVSLLDRQLNAMKLAGVRDVAGVTGYCEELINCRFSYSFKNNDWSKTNIAGSLYCAEPWLNEGTTIVSYGDIFYPSSAVSSLIDTRGDIVLAYDPNWLFLWESRFIDPFSDAENFQFIDEHISEICGQIISDGGNEVIAKSSRRITRIGGRAAKTSRVDGQYMGLFKITPKGWKALKECTSDPDDGINLSQLDMTSLFSLAIDKGISIYSVPISGPWGEVDHPSDILLYEKIYPAI</sequence>
<gene>
    <name evidence="5" type="ORF">D5071_08290</name>
</gene>
<protein>
    <submittedName>
        <fullName evidence="5">Phosphocholine cytidylyltransferase family protein</fullName>
    </submittedName>
</protein>
<comment type="caution">
    <text evidence="5">The sequence shown here is derived from an EMBL/GenBank/DDBJ whole genome shotgun (WGS) entry which is preliminary data.</text>
</comment>
<reference evidence="5 6" key="1">
    <citation type="submission" date="2018-09" db="EMBL/GenBank/DDBJ databases">
        <title>Phylogenetic diversity of Pectobacterium and Dickeya strains causing blackleg disease of potato in Morocco.</title>
        <authorList>
            <person name="Oulghazi S."/>
            <person name="Moumni M."/>
            <person name="Faure D."/>
        </authorList>
    </citation>
    <scope>NUCLEOTIDE SEQUENCE [LARGE SCALE GENOMIC DNA]</scope>
    <source>
        <strain evidence="5 6">S1.15.11.2D</strain>
    </source>
</reference>
<keyword evidence="2 5" id="KW-0548">Nucleotidyltransferase</keyword>
<feature type="domain" description="MobA-like NTP transferase" evidence="4">
    <location>
        <begin position="3"/>
        <end position="121"/>
    </location>
</feature>
<dbReference type="CDD" id="cd02523">
    <property type="entry name" value="PC_cytidylyltransferase"/>
    <property type="match status" value="1"/>
</dbReference>
<dbReference type="Gene3D" id="3.90.550.10">
    <property type="entry name" value="Spore Coat Polysaccharide Biosynthesis Protein SpsA, Chain A"/>
    <property type="match status" value="1"/>
</dbReference>
<name>A0A419AXL6_PECCA</name>
<proteinExistence type="predicted"/>
<accession>A0A419AXL6</accession>
<dbReference type="InterPro" id="IPR025877">
    <property type="entry name" value="MobA-like_NTP_Trfase"/>
</dbReference>
<keyword evidence="3" id="KW-0460">Magnesium</keyword>
<evidence type="ECO:0000313" key="5">
    <source>
        <dbReference type="EMBL" id="RJL52394.1"/>
    </source>
</evidence>
<dbReference type="PANTHER" id="PTHR43584">
    <property type="entry name" value="NUCLEOTIDYL TRANSFERASE"/>
    <property type="match status" value="1"/>
</dbReference>